<dbReference type="GO" id="GO:0005737">
    <property type="term" value="C:cytoplasm"/>
    <property type="evidence" value="ECO:0007669"/>
    <property type="project" value="UniProtKB-SubCell"/>
</dbReference>
<comment type="subunit">
    <text evidence="4 15">Homodimer.</text>
</comment>
<dbReference type="InterPro" id="IPR011907">
    <property type="entry name" value="RNase_III"/>
</dbReference>
<evidence type="ECO:0000256" key="10">
    <source>
        <dbReference type="ARBA" id="ARBA00022723"/>
    </source>
</evidence>
<dbReference type="Pfam" id="PF00035">
    <property type="entry name" value="dsrm"/>
    <property type="match status" value="1"/>
</dbReference>
<evidence type="ECO:0000256" key="2">
    <source>
        <dbReference type="ARBA" id="ARBA00004496"/>
    </source>
</evidence>
<evidence type="ECO:0000259" key="17">
    <source>
        <dbReference type="PROSITE" id="PS50142"/>
    </source>
</evidence>
<comment type="similarity">
    <text evidence="3">Belongs to the ribonuclease III family.</text>
</comment>
<dbReference type="SMART" id="SM00535">
    <property type="entry name" value="RIBOc"/>
    <property type="match status" value="1"/>
</dbReference>
<dbReference type="FunFam" id="3.30.160.20:FF:000003">
    <property type="entry name" value="Ribonuclease 3"/>
    <property type="match status" value="1"/>
</dbReference>
<keyword evidence="13 15" id="KW-0460">Magnesium</keyword>
<evidence type="ECO:0000256" key="15">
    <source>
        <dbReference type="HAMAP-Rule" id="MF_00104"/>
    </source>
</evidence>
<dbReference type="InterPro" id="IPR014720">
    <property type="entry name" value="dsRBD_dom"/>
</dbReference>
<evidence type="ECO:0000313" key="18">
    <source>
        <dbReference type="EMBL" id="MBC8519999.1"/>
    </source>
</evidence>
<dbReference type="GO" id="GO:0019843">
    <property type="term" value="F:rRNA binding"/>
    <property type="evidence" value="ECO:0007669"/>
    <property type="project" value="UniProtKB-KW"/>
</dbReference>
<dbReference type="CDD" id="cd10845">
    <property type="entry name" value="DSRM_RNAse_III_family"/>
    <property type="match status" value="1"/>
</dbReference>
<evidence type="ECO:0000256" key="12">
    <source>
        <dbReference type="ARBA" id="ARBA00022801"/>
    </source>
</evidence>
<comment type="caution">
    <text evidence="18">The sequence shown here is derived from an EMBL/GenBank/DDBJ whole genome shotgun (WGS) entry which is preliminary data.</text>
</comment>
<evidence type="ECO:0000256" key="7">
    <source>
        <dbReference type="ARBA" id="ARBA00022664"/>
    </source>
</evidence>
<keyword evidence="7 15" id="KW-0507">mRNA processing</keyword>
<comment type="catalytic activity">
    <reaction evidence="1 15">
        <text>Endonucleolytic cleavage to 5'-phosphomonoester.</text>
        <dbReference type="EC" id="3.1.26.3"/>
    </reaction>
</comment>
<proteinExistence type="inferred from homology"/>
<dbReference type="GO" id="GO:0008033">
    <property type="term" value="P:tRNA processing"/>
    <property type="evidence" value="ECO:0007669"/>
    <property type="project" value="UniProtKB-KW"/>
</dbReference>
<dbReference type="PROSITE" id="PS00517">
    <property type="entry name" value="RNASE_3_1"/>
    <property type="match status" value="1"/>
</dbReference>
<dbReference type="PANTHER" id="PTHR11207:SF0">
    <property type="entry name" value="RIBONUCLEASE 3"/>
    <property type="match status" value="1"/>
</dbReference>
<evidence type="ECO:0000259" key="16">
    <source>
        <dbReference type="PROSITE" id="PS50137"/>
    </source>
</evidence>
<evidence type="ECO:0000256" key="3">
    <source>
        <dbReference type="ARBA" id="ARBA00010183"/>
    </source>
</evidence>
<dbReference type="GO" id="GO:0042802">
    <property type="term" value="F:identical protein binding"/>
    <property type="evidence" value="ECO:0007669"/>
    <property type="project" value="UniProtKB-ARBA"/>
</dbReference>
<dbReference type="HAMAP" id="MF_00104">
    <property type="entry name" value="RNase_III"/>
    <property type="match status" value="1"/>
</dbReference>
<feature type="binding site" evidence="15">
    <location>
        <position position="41"/>
    </location>
    <ligand>
        <name>Mg(2+)</name>
        <dbReference type="ChEBI" id="CHEBI:18420"/>
    </ligand>
</feature>
<evidence type="ECO:0000256" key="8">
    <source>
        <dbReference type="ARBA" id="ARBA00022694"/>
    </source>
</evidence>
<gene>
    <name evidence="15 18" type="primary">rnc</name>
    <name evidence="18" type="ORF">H8D24_06305</name>
</gene>
<protein>
    <recommendedName>
        <fullName evidence="15">Ribonuclease 3</fullName>
        <ecNumber evidence="15">3.1.26.3</ecNumber>
    </recommendedName>
    <alternativeName>
        <fullName evidence="15">Ribonuclease III</fullName>
        <shortName evidence="15">RNase III</shortName>
    </alternativeName>
</protein>
<dbReference type="PROSITE" id="PS50137">
    <property type="entry name" value="DS_RBD"/>
    <property type="match status" value="1"/>
</dbReference>
<dbReference type="InterPro" id="IPR036389">
    <property type="entry name" value="RNase_III_sf"/>
</dbReference>
<organism evidence="18 19">
    <name type="scientific">Candidatus Thiopontia autotrophica</name>
    <dbReference type="NCBI Taxonomy" id="2841688"/>
    <lineage>
        <taxon>Bacteria</taxon>
        <taxon>Pseudomonadati</taxon>
        <taxon>Pseudomonadota</taxon>
        <taxon>Gammaproteobacteria</taxon>
        <taxon>Candidatus Thiopontia</taxon>
    </lineage>
</organism>
<dbReference type="CDD" id="cd00593">
    <property type="entry name" value="RIBOc"/>
    <property type="match status" value="1"/>
</dbReference>
<dbReference type="Gene3D" id="1.10.1520.10">
    <property type="entry name" value="Ribonuclease III domain"/>
    <property type="match status" value="1"/>
</dbReference>
<dbReference type="GO" id="GO:0006397">
    <property type="term" value="P:mRNA processing"/>
    <property type="evidence" value="ECO:0007669"/>
    <property type="project" value="UniProtKB-UniRule"/>
</dbReference>
<keyword evidence="10 15" id="KW-0479">Metal-binding</keyword>
<dbReference type="SUPFAM" id="SSF54768">
    <property type="entry name" value="dsRNA-binding domain-like"/>
    <property type="match status" value="1"/>
</dbReference>
<comment type="subcellular location">
    <subcellularLocation>
        <location evidence="2 15">Cytoplasm</location>
    </subcellularLocation>
</comment>
<keyword evidence="14 15" id="KW-0694">RNA-binding</keyword>
<feature type="domain" description="DRBM" evidence="16">
    <location>
        <begin position="155"/>
        <end position="225"/>
    </location>
</feature>
<comment type="function">
    <text evidence="15">Digests double-stranded RNA. Involved in the processing of primary rRNA transcript to yield the immediate precursors to the large and small rRNAs (23S and 16S). Processes some mRNAs, and tRNAs when they are encoded in the rRNA operon. Processes pre-crRNA and tracrRNA of type II CRISPR loci if present in the organism.</text>
</comment>
<dbReference type="Proteomes" id="UP000654401">
    <property type="component" value="Unassembled WGS sequence"/>
</dbReference>
<dbReference type="GO" id="GO:0010468">
    <property type="term" value="P:regulation of gene expression"/>
    <property type="evidence" value="ECO:0007669"/>
    <property type="project" value="TreeGrafter"/>
</dbReference>
<accession>A0A8J6NYC1</accession>
<dbReference type="GO" id="GO:0004525">
    <property type="term" value="F:ribonuclease III activity"/>
    <property type="evidence" value="ECO:0007669"/>
    <property type="project" value="UniProtKB-UniRule"/>
</dbReference>
<keyword evidence="9 15" id="KW-0540">Nuclease</keyword>
<sequence length="227" mass="25502">MPHTPLEQLEQRLNHTFQNPALLRQAVTHRSMGNQNNERLEFLGDSILGFVVSDMLYHHYPDVPEGDLSRLRARLVRGESLAEIAREFEIGDALLLGQGELKSGGFRRDSILADAVEAIIGAIYLDSGFAVCEEWLKNLFEQRINNLPPLTELKDPKTRLQEWLQARKHPLPNYEVVKVKGEGHLQTFIITCRVDDVDVVTQGEGGSRRKAEQEAAALAIAKLEKTG</sequence>
<dbReference type="EMBL" id="JACNFK010000031">
    <property type="protein sequence ID" value="MBC8519999.1"/>
    <property type="molecule type" value="Genomic_DNA"/>
</dbReference>
<evidence type="ECO:0000256" key="11">
    <source>
        <dbReference type="ARBA" id="ARBA00022759"/>
    </source>
</evidence>
<dbReference type="PROSITE" id="PS50142">
    <property type="entry name" value="RNASE_3_2"/>
    <property type="match status" value="1"/>
</dbReference>
<dbReference type="Pfam" id="PF14622">
    <property type="entry name" value="Ribonucleas_3_3"/>
    <property type="match status" value="1"/>
</dbReference>
<evidence type="ECO:0000256" key="13">
    <source>
        <dbReference type="ARBA" id="ARBA00022842"/>
    </source>
</evidence>
<dbReference type="SUPFAM" id="SSF69065">
    <property type="entry name" value="RNase III domain-like"/>
    <property type="match status" value="1"/>
</dbReference>
<dbReference type="GO" id="GO:0003725">
    <property type="term" value="F:double-stranded RNA binding"/>
    <property type="evidence" value="ECO:0007669"/>
    <property type="project" value="TreeGrafter"/>
</dbReference>
<evidence type="ECO:0000256" key="1">
    <source>
        <dbReference type="ARBA" id="ARBA00000109"/>
    </source>
</evidence>
<feature type="active site" evidence="15">
    <location>
        <position position="117"/>
    </location>
</feature>
<feature type="domain" description="RNase III" evidence="17">
    <location>
        <begin position="6"/>
        <end position="128"/>
    </location>
</feature>
<feature type="binding site" evidence="15">
    <location>
        <position position="117"/>
    </location>
    <ligand>
        <name>Mg(2+)</name>
        <dbReference type="ChEBI" id="CHEBI:18420"/>
    </ligand>
</feature>
<dbReference type="GO" id="GO:0046872">
    <property type="term" value="F:metal ion binding"/>
    <property type="evidence" value="ECO:0007669"/>
    <property type="project" value="UniProtKB-KW"/>
</dbReference>
<evidence type="ECO:0000256" key="14">
    <source>
        <dbReference type="ARBA" id="ARBA00022884"/>
    </source>
</evidence>
<comment type="cofactor">
    <cofactor evidence="15">
        <name>Mg(2+)</name>
        <dbReference type="ChEBI" id="CHEBI:18420"/>
    </cofactor>
</comment>
<keyword evidence="12 15" id="KW-0378">Hydrolase</keyword>
<evidence type="ECO:0000256" key="6">
    <source>
        <dbReference type="ARBA" id="ARBA00022552"/>
    </source>
</evidence>
<name>A0A8J6NYC1_9GAMM</name>
<keyword evidence="6 15" id="KW-0698">rRNA processing</keyword>
<feature type="binding site" evidence="15">
    <location>
        <position position="114"/>
    </location>
    <ligand>
        <name>Mg(2+)</name>
        <dbReference type="ChEBI" id="CHEBI:18420"/>
    </ligand>
</feature>
<evidence type="ECO:0000256" key="5">
    <source>
        <dbReference type="ARBA" id="ARBA00022490"/>
    </source>
</evidence>
<dbReference type="SMART" id="SM00358">
    <property type="entry name" value="DSRM"/>
    <property type="match status" value="1"/>
</dbReference>
<dbReference type="Gene3D" id="3.30.160.20">
    <property type="match status" value="1"/>
</dbReference>
<dbReference type="AlphaFoldDB" id="A0A8J6NYC1"/>
<keyword evidence="11 15" id="KW-0255">Endonuclease</keyword>
<feature type="active site" evidence="15">
    <location>
        <position position="45"/>
    </location>
</feature>
<keyword evidence="8 15" id="KW-0819">tRNA processing</keyword>
<evidence type="ECO:0000256" key="9">
    <source>
        <dbReference type="ARBA" id="ARBA00022722"/>
    </source>
</evidence>
<reference evidence="18 19" key="1">
    <citation type="submission" date="2020-08" db="EMBL/GenBank/DDBJ databases">
        <title>Bridging the membrane lipid divide: bacteria of the FCB group superphylum have the potential to synthesize archaeal ether lipids.</title>
        <authorList>
            <person name="Villanueva L."/>
            <person name="Von Meijenfeldt F.A.B."/>
            <person name="Westbye A.B."/>
            <person name="Yadav S."/>
            <person name="Hopmans E.C."/>
            <person name="Dutilh B.E."/>
            <person name="Sinninghe Damste J.S."/>
        </authorList>
    </citation>
    <scope>NUCLEOTIDE SEQUENCE [LARGE SCALE GENOMIC DNA]</scope>
    <source>
        <strain evidence="18">NIOZ-UU100</strain>
    </source>
</reference>
<dbReference type="NCBIfam" id="TIGR02191">
    <property type="entry name" value="RNaseIII"/>
    <property type="match status" value="1"/>
</dbReference>
<dbReference type="EC" id="3.1.26.3" evidence="15"/>
<evidence type="ECO:0000313" key="19">
    <source>
        <dbReference type="Proteomes" id="UP000654401"/>
    </source>
</evidence>
<dbReference type="PANTHER" id="PTHR11207">
    <property type="entry name" value="RIBONUCLEASE III"/>
    <property type="match status" value="1"/>
</dbReference>
<dbReference type="GO" id="GO:0006364">
    <property type="term" value="P:rRNA processing"/>
    <property type="evidence" value="ECO:0007669"/>
    <property type="project" value="UniProtKB-UniRule"/>
</dbReference>
<dbReference type="FunFam" id="1.10.1520.10:FF:000001">
    <property type="entry name" value="Ribonuclease 3"/>
    <property type="match status" value="1"/>
</dbReference>
<keyword evidence="5 15" id="KW-0963">Cytoplasm</keyword>
<dbReference type="InterPro" id="IPR000999">
    <property type="entry name" value="RNase_III_dom"/>
</dbReference>
<keyword evidence="15" id="KW-0699">rRNA-binding</keyword>
<evidence type="ECO:0000256" key="4">
    <source>
        <dbReference type="ARBA" id="ARBA00011738"/>
    </source>
</evidence>